<feature type="modified residue" description="4-aspartylphosphate" evidence="8">
    <location>
        <position position="56"/>
    </location>
</feature>
<dbReference type="EMBL" id="AP024086">
    <property type="protein sequence ID" value="BCL61372.1"/>
    <property type="molecule type" value="Genomic_DNA"/>
</dbReference>
<dbReference type="Pfam" id="PF00486">
    <property type="entry name" value="Trans_reg_C"/>
    <property type="match status" value="1"/>
</dbReference>
<name>A0A8D5JMA3_9BACT</name>
<sequence>MTLCNGPILIVEDDPNTSTLIATYLLREGFSILAAFDGEQALEKAREHQPGFVILDIMLPKIDGWEICRQLREVSDVPILILSAREEEMDRVFGLSIGADDYVVKPFSPRELVERVKAILRRTNTGISEKKRRLSHGGLVVDPERYTVTLDNIPVKLTTSEYKLLHTFMSSPGRVFSRNELLARFYEHGETVMERVIDVHIGNLRQKIEENPSKPHYILTVRGFGYRFADGEND</sequence>
<evidence type="ECO:0000259" key="10">
    <source>
        <dbReference type="PROSITE" id="PS50110"/>
    </source>
</evidence>
<dbReference type="KEGG" id="dbk:DGMP_20650"/>
<keyword evidence="13" id="KW-1185">Reference proteome</keyword>
<dbReference type="PANTHER" id="PTHR48111:SF4">
    <property type="entry name" value="DNA-BINDING DUAL TRANSCRIPTIONAL REGULATOR OMPR"/>
    <property type="match status" value="1"/>
</dbReference>
<dbReference type="GO" id="GO:0000156">
    <property type="term" value="F:phosphorelay response regulator activity"/>
    <property type="evidence" value="ECO:0007669"/>
    <property type="project" value="TreeGrafter"/>
</dbReference>
<keyword evidence="2 8" id="KW-0597">Phosphoprotein</keyword>
<dbReference type="SMART" id="SM00448">
    <property type="entry name" value="REC"/>
    <property type="match status" value="1"/>
</dbReference>
<evidence type="ECO:0000256" key="9">
    <source>
        <dbReference type="PROSITE-ProRule" id="PRU01091"/>
    </source>
</evidence>
<evidence type="ECO:0000256" key="3">
    <source>
        <dbReference type="ARBA" id="ARBA00023012"/>
    </source>
</evidence>
<evidence type="ECO:0000256" key="7">
    <source>
        <dbReference type="ARBA" id="ARBA00024735"/>
    </source>
</evidence>
<evidence type="ECO:0000256" key="5">
    <source>
        <dbReference type="ARBA" id="ARBA00023125"/>
    </source>
</evidence>
<dbReference type="GO" id="GO:0000976">
    <property type="term" value="F:transcription cis-regulatory region binding"/>
    <property type="evidence" value="ECO:0007669"/>
    <property type="project" value="TreeGrafter"/>
</dbReference>
<organism evidence="12 13">
    <name type="scientific">Desulfomarina profundi</name>
    <dbReference type="NCBI Taxonomy" id="2772557"/>
    <lineage>
        <taxon>Bacteria</taxon>
        <taxon>Pseudomonadati</taxon>
        <taxon>Thermodesulfobacteriota</taxon>
        <taxon>Desulfobulbia</taxon>
        <taxon>Desulfobulbales</taxon>
        <taxon>Desulfobulbaceae</taxon>
        <taxon>Desulfomarina</taxon>
    </lineage>
</organism>
<dbReference type="CDD" id="cd17574">
    <property type="entry name" value="REC_OmpR"/>
    <property type="match status" value="1"/>
</dbReference>
<dbReference type="PROSITE" id="PS51755">
    <property type="entry name" value="OMPR_PHOB"/>
    <property type="match status" value="1"/>
</dbReference>
<feature type="domain" description="Response regulatory" evidence="10">
    <location>
        <begin position="7"/>
        <end position="120"/>
    </location>
</feature>
<dbReference type="FunFam" id="1.10.10.10:FF:000018">
    <property type="entry name" value="DNA-binding response regulator ResD"/>
    <property type="match status" value="1"/>
</dbReference>
<evidence type="ECO:0000256" key="8">
    <source>
        <dbReference type="PROSITE-ProRule" id="PRU00169"/>
    </source>
</evidence>
<protein>
    <recommendedName>
        <fullName evidence="1">Phosphate regulon transcriptional regulatory protein PhoB</fullName>
    </recommendedName>
</protein>
<comment type="function">
    <text evidence="7">This protein is a positive regulator for the phosphate regulon. Transcription of this operon is positively regulated by PhoB and PhoR when phosphate is limited.</text>
</comment>
<dbReference type="Pfam" id="PF00072">
    <property type="entry name" value="Response_reg"/>
    <property type="match status" value="1"/>
</dbReference>
<dbReference type="GO" id="GO:0006355">
    <property type="term" value="P:regulation of DNA-templated transcription"/>
    <property type="evidence" value="ECO:0007669"/>
    <property type="project" value="InterPro"/>
</dbReference>
<keyword evidence="5 9" id="KW-0238">DNA-binding</keyword>
<evidence type="ECO:0000313" key="12">
    <source>
        <dbReference type="EMBL" id="BCL61372.1"/>
    </source>
</evidence>
<gene>
    <name evidence="12" type="ORF">DGMP_20650</name>
</gene>
<keyword evidence="4" id="KW-0805">Transcription regulation</keyword>
<dbReference type="CDD" id="cd00383">
    <property type="entry name" value="trans_reg_C"/>
    <property type="match status" value="1"/>
</dbReference>
<evidence type="ECO:0000259" key="11">
    <source>
        <dbReference type="PROSITE" id="PS51755"/>
    </source>
</evidence>
<reference evidence="12" key="1">
    <citation type="submission" date="2020-09" db="EMBL/GenBank/DDBJ databases">
        <title>Desulfogranum mesoprofundum gen. nov., sp. nov., a novel mesophilic, sulfate-reducing chemolithoautotroph isolated from a deep-sea hydrothermal vent chimney in the Suiyo Seamount.</title>
        <authorList>
            <person name="Hashimoto Y."/>
            <person name="Nakagawa S."/>
        </authorList>
    </citation>
    <scope>NUCLEOTIDE SEQUENCE</scope>
    <source>
        <strain evidence="12">KT2</strain>
    </source>
</reference>
<keyword evidence="3" id="KW-0902">Two-component regulatory system</keyword>
<dbReference type="RefSeq" id="WP_228853828.1">
    <property type="nucleotide sequence ID" value="NZ_AP024086.1"/>
</dbReference>
<dbReference type="PANTHER" id="PTHR48111">
    <property type="entry name" value="REGULATOR OF RPOS"/>
    <property type="match status" value="1"/>
</dbReference>
<keyword evidence="6" id="KW-0804">Transcription</keyword>
<dbReference type="InterPro" id="IPR001867">
    <property type="entry name" value="OmpR/PhoB-type_DNA-bd"/>
</dbReference>
<dbReference type="GO" id="GO:0032993">
    <property type="term" value="C:protein-DNA complex"/>
    <property type="evidence" value="ECO:0007669"/>
    <property type="project" value="TreeGrafter"/>
</dbReference>
<evidence type="ECO:0000256" key="1">
    <source>
        <dbReference type="ARBA" id="ARBA00013332"/>
    </source>
</evidence>
<evidence type="ECO:0000256" key="2">
    <source>
        <dbReference type="ARBA" id="ARBA00022553"/>
    </source>
</evidence>
<evidence type="ECO:0000256" key="4">
    <source>
        <dbReference type="ARBA" id="ARBA00023015"/>
    </source>
</evidence>
<dbReference type="FunFam" id="3.40.50.2300:FF:000001">
    <property type="entry name" value="DNA-binding response regulator PhoB"/>
    <property type="match status" value="1"/>
</dbReference>
<dbReference type="SMART" id="SM00862">
    <property type="entry name" value="Trans_reg_C"/>
    <property type="match status" value="1"/>
</dbReference>
<dbReference type="AlphaFoldDB" id="A0A8D5JMA3"/>
<evidence type="ECO:0000256" key="6">
    <source>
        <dbReference type="ARBA" id="ARBA00023163"/>
    </source>
</evidence>
<proteinExistence type="predicted"/>
<dbReference type="InterPro" id="IPR001789">
    <property type="entry name" value="Sig_transdc_resp-reg_receiver"/>
</dbReference>
<dbReference type="Proteomes" id="UP000826725">
    <property type="component" value="Chromosome"/>
</dbReference>
<evidence type="ECO:0000313" key="13">
    <source>
        <dbReference type="Proteomes" id="UP000826725"/>
    </source>
</evidence>
<feature type="domain" description="OmpR/PhoB-type" evidence="11">
    <location>
        <begin position="131"/>
        <end position="230"/>
    </location>
</feature>
<dbReference type="PROSITE" id="PS50110">
    <property type="entry name" value="RESPONSE_REGULATORY"/>
    <property type="match status" value="1"/>
</dbReference>
<accession>A0A8D5JMA3</accession>
<dbReference type="GO" id="GO:0005829">
    <property type="term" value="C:cytosol"/>
    <property type="evidence" value="ECO:0007669"/>
    <property type="project" value="TreeGrafter"/>
</dbReference>
<feature type="DNA-binding region" description="OmpR/PhoB-type" evidence="9">
    <location>
        <begin position="131"/>
        <end position="230"/>
    </location>
</feature>
<dbReference type="InterPro" id="IPR039420">
    <property type="entry name" value="WalR-like"/>
</dbReference>